<dbReference type="AlphaFoldDB" id="A0A8H3KVH0"/>
<reference evidence="2" key="1">
    <citation type="submission" date="2019-10" db="EMBL/GenBank/DDBJ databases">
        <title>Conservation and host-specific expression of non-tandemly repeated heterogenous ribosome RNA gene in arbuscular mycorrhizal fungi.</title>
        <authorList>
            <person name="Maeda T."/>
            <person name="Kobayashi Y."/>
            <person name="Nakagawa T."/>
            <person name="Ezawa T."/>
            <person name="Yamaguchi K."/>
            <person name="Bino T."/>
            <person name="Nishimoto Y."/>
            <person name="Shigenobu S."/>
            <person name="Kawaguchi M."/>
        </authorList>
    </citation>
    <scope>NUCLEOTIDE SEQUENCE</scope>
    <source>
        <strain evidence="2">HR1</strain>
    </source>
</reference>
<evidence type="ECO:0000313" key="3">
    <source>
        <dbReference type="Proteomes" id="UP000615446"/>
    </source>
</evidence>
<proteinExistence type="predicted"/>
<evidence type="ECO:0000313" key="2">
    <source>
        <dbReference type="EMBL" id="GES75639.1"/>
    </source>
</evidence>
<keyword evidence="1" id="KW-1133">Transmembrane helix</keyword>
<name>A0A8H3KVH0_9GLOM</name>
<feature type="transmembrane region" description="Helical" evidence="1">
    <location>
        <begin position="78"/>
        <end position="94"/>
    </location>
</feature>
<evidence type="ECO:0000256" key="1">
    <source>
        <dbReference type="SAM" id="Phobius"/>
    </source>
</evidence>
<gene>
    <name evidence="2" type="ORF">RCL2_000306000</name>
</gene>
<feature type="transmembrane region" description="Helical" evidence="1">
    <location>
        <begin position="50"/>
        <end position="71"/>
    </location>
</feature>
<protein>
    <submittedName>
        <fullName evidence="2">Uncharacterized protein</fullName>
    </submittedName>
</protein>
<keyword evidence="1" id="KW-0812">Transmembrane</keyword>
<dbReference type="EMBL" id="BLAL01000017">
    <property type="protein sequence ID" value="GES75639.1"/>
    <property type="molecule type" value="Genomic_DNA"/>
</dbReference>
<sequence length="101" mass="11815">MLIKEKLRKTKGILKEYILKHGANDDNSISDIKYNDVIQFQKYIFHNAVYLYHALQHYFIANTTLIIYNIIMKPTKKVFFGLGFLTTMIIYFAMTSSNPSV</sequence>
<accession>A0A8H3KVH0</accession>
<dbReference type="Proteomes" id="UP000615446">
    <property type="component" value="Unassembled WGS sequence"/>
</dbReference>
<organism evidence="2 3">
    <name type="scientific">Rhizophagus clarus</name>
    <dbReference type="NCBI Taxonomy" id="94130"/>
    <lineage>
        <taxon>Eukaryota</taxon>
        <taxon>Fungi</taxon>
        <taxon>Fungi incertae sedis</taxon>
        <taxon>Mucoromycota</taxon>
        <taxon>Glomeromycotina</taxon>
        <taxon>Glomeromycetes</taxon>
        <taxon>Glomerales</taxon>
        <taxon>Glomeraceae</taxon>
        <taxon>Rhizophagus</taxon>
    </lineage>
</organism>
<comment type="caution">
    <text evidence="2">The sequence shown here is derived from an EMBL/GenBank/DDBJ whole genome shotgun (WGS) entry which is preliminary data.</text>
</comment>
<keyword evidence="1" id="KW-0472">Membrane</keyword>